<dbReference type="InterPro" id="IPR036097">
    <property type="entry name" value="HisK_dim/P_sf"/>
</dbReference>
<dbReference type="Gene3D" id="1.10.287.130">
    <property type="match status" value="1"/>
</dbReference>
<dbReference type="OrthoDB" id="9815750at2"/>
<proteinExistence type="predicted"/>
<dbReference type="InterPro" id="IPR029016">
    <property type="entry name" value="GAF-like_dom_sf"/>
</dbReference>
<dbReference type="Pfam" id="PF00512">
    <property type="entry name" value="HisKA"/>
    <property type="match status" value="1"/>
</dbReference>
<dbReference type="Gene3D" id="3.30.450.40">
    <property type="match status" value="1"/>
</dbReference>
<dbReference type="InterPro" id="IPR005467">
    <property type="entry name" value="His_kinase_dom"/>
</dbReference>
<evidence type="ECO:0000256" key="5">
    <source>
        <dbReference type="ARBA" id="ARBA00022777"/>
    </source>
</evidence>
<evidence type="ECO:0000259" key="7">
    <source>
        <dbReference type="PROSITE" id="PS50109"/>
    </source>
</evidence>
<dbReference type="Pfam" id="PF02518">
    <property type="entry name" value="HATPase_c"/>
    <property type="match status" value="1"/>
</dbReference>
<dbReference type="EC" id="2.7.13.3" evidence="2"/>
<dbReference type="SUPFAM" id="SSF47384">
    <property type="entry name" value="Homodimeric domain of signal transducing histidine kinase"/>
    <property type="match status" value="1"/>
</dbReference>
<dbReference type="PANTHER" id="PTHR43304">
    <property type="entry name" value="PHYTOCHROME-LIKE PROTEIN CPH1"/>
    <property type="match status" value="1"/>
</dbReference>
<dbReference type="PRINTS" id="PR00344">
    <property type="entry name" value="BCTRLSENSOR"/>
</dbReference>
<dbReference type="AlphaFoldDB" id="A0A1E5QLZ6"/>
<dbReference type="InterPro" id="IPR052162">
    <property type="entry name" value="Sensor_kinase/Photoreceptor"/>
</dbReference>
<evidence type="ECO:0000313" key="8">
    <source>
        <dbReference type="EMBL" id="OEJ75648.1"/>
    </source>
</evidence>
<keyword evidence="4" id="KW-0808">Transferase</keyword>
<dbReference type="GO" id="GO:0000155">
    <property type="term" value="F:phosphorelay sensor kinase activity"/>
    <property type="evidence" value="ECO:0007669"/>
    <property type="project" value="InterPro"/>
</dbReference>
<dbReference type="InterPro" id="IPR035965">
    <property type="entry name" value="PAS-like_dom_sf"/>
</dbReference>
<dbReference type="InterPro" id="IPR000014">
    <property type="entry name" value="PAS"/>
</dbReference>
<name>A0A1E5QLZ6_9CYAN</name>
<dbReference type="Gene3D" id="3.30.450.20">
    <property type="entry name" value="PAS domain"/>
    <property type="match status" value="1"/>
</dbReference>
<dbReference type="SMART" id="SM00388">
    <property type="entry name" value="HisKA"/>
    <property type="match status" value="1"/>
</dbReference>
<dbReference type="SUPFAM" id="SSF55785">
    <property type="entry name" value="PYP-like sensor domain (PAS domain)"/>
    <property type="match status" value="1"/>
</dbReference>
<evidence type="ECO:0000256" key="4">
    <source>
        <dbReference type="ARBA" id="ARBA00022679"/>
    </source>
</evidence>
<gene>
    <name evidence="8" type="ORF">BH720_08385</name>
</gene>
<sequence length="538" mass="60012">MFVNLQPAKRAPLGSEQNAVAPCPSSCELLEDLSQKLNYQLTCTDILRLCLETLSSNLPQDFCGYILRTGEEYQVSIRPQRLLTSPLIAQVQTRLVETMSCLSGKPVNLQQVSYQIAKVRQIQDQQSPLREMTSYLSMPVILSAGSQVVGVLLVGTEHPEAYTFEHLQFLNRVAALSAIAITRLQALLAIGQQRLYSMVENLPDGLLLLDAQGNILLANQAAWKYVALLTKAGGLDSITQLAKLFSQEQNIIRLCHEISTDNNTRLVLELIGQPIQSSTPHPEWQLTIRDITLYRQNETELAQYVQRLTHSNAELERFAYLAAHDLQAPLCAVSGYLQVLRTCYKNQLDATADRFIAKAIDGAKRMQSLIENLLSYARLENSHLVLETTNCETILENAIANLQQEIAATGARITHQCLPLVQGNPALLTHLFQNLLSNAIKYQPPNHIPQIQIESQRQGEMWQFCFQDNGIGIETQHAEQIFQLFKRLHSSAEYPGTGLGLAIAKKIVEQHGGQLWCSPAPHQGSCFYFTLPAFLSAE</sequence>
<evidence type="ECO:0000256" key="3">
    <source>
        <dbReference type="ARBA" id="ARBA00022553"/>
    </source>
</evidence>
<dbReference type="InterPro" id="IPR003018">
    <property type="entry name" value="GAF"/>
</dbReference>
<keyword evidence="5" id="KW-0418">Kinase</keyword>
<dbReference type="CDD" id="cd00082">
    <property type="entry name" value="HisKA"/>
    <property type="match status" value="1"/>
</dbReference>
<dbReference type="InterPro" id="IPR004358">
    <property type="entry name" value="Sig_transdc_His_kin-like_C"/>
</dbReference>
<dbReference type="InterPro" id="IPR036890">
    <property type="entry name" value="HATPase_C_sf"/>
</dbReference>
<dbReference type="PROSITE" id="PS50109">
    <property type="entry name" value="HIS_KIN"/>
    <property type="match status" value="1"/>
</dbReference>
<dbReference type="Gene3D" id="3.30.565.10">
    <property type="entry name" value="Histidine kinase-like ATPase, C-terminal domain"/>
    <property type="match status" value="1"/>
</dbReference>
<evidence type="ECO:0000256" key="1">
    <source>
        <dbReference type="ARBA" id="ARBA00000085"/>
    </source>
</evidence>
<dbReference type="Pfam" id="PF13185">
    <property type="entry name" value="GAF_2"/>
    <property type="match status" value="1"/>
</dbReference>
<organism evidence="8">
    <name type="scientific">Desertifilum tharense IPPAS B-1220</name>
    <dbReference type="NCBI Taxonomy" id="1781255"/>
    <lineage>
        <taxon>Bacteria</taxon>
        <taxon>Bacillati</taxon>
        <taxon>Cyanobacteriota</taxon>
        <taxon>Cyanophyceae</taxon>
        <taxon>Desertifilales</taxon>
        <taxon>Desertifilaceae</taxon>
        <taxon>Desertifilum</taxon>
    </lineage>
</organism>
<dbReference type="RefSeq" id="WP_069966733.1">
    <property type="nucleotide sequence ID" value="NZ_CM124774.1"/>
</dbReference>
<dbReference type="PANTHER" id="PTHR43304:SF1">
    <property type="entry name" value="PAC DOMAIN-CONTAINING PROTEIN"/>
    <property type="match status" value="1"/>
</dbReference>
<evidence type="ECO:0000256" key="2">
    <source>
        <dbReference type="ARBA" id="ARBA00012438"/>
    </source>
</evidence>
<dbReference type="InterPro" id="IPR003594">
    <property type="entry name" value="HATPase_dom"/>
</dbReference>
<dbReference type="InterPro" id="IPR003661">
    <property type="entry name" value="HisK_dim/P_dom"/>
</dbReference>
<dbReference type="SMART" id="SM00387">
    <property type="entry name" value="HATPase_c"/>
    <property type="match status" value="1"/>
</dbReference>
<comment type="catalytic activity">
    <reaction evidence="1">
        <text>ATP + protein L-histidine = ADP + protein N-phospho-L-histidine.</text>
        <dbReference type="EC" id="2.7.13.3"/>
    </reaction>
</comment>
<dbReference type="FunFam" id="3.30.565.10:FF:000006">
    <property type="entry name" value="Sensor histidine kinase WalK"/>
    <property type="match status" value="1"/>
</dbReference>
<keyword evidence="6" id="KW-0902">Two-component regulatory system</keyword>
<evidence type="ECO:0000256" key="6">
    <source>
        <dbReference type="ARBA" id="ARBA00023012"/>
    </source>
</evidence>
<protein>
    <recommendedName>
        <fullName evidence="2">histidine kinase</fullName>
        <ecNumber evidence="2">2.7.13.3</ecNumber>
    </recommendedName>
</protein>
<dbReference type="SUPFAM" id="SSF55781">
    <property type="entry name" value="GAF domain-like"/>
    <property type="match status" value="1"/>
</dbReference>
<dbReference type="Pfam" id="PF13188">
    <property type="entry name" value="PAS_8"/>
    <property type="match status" value="1"/>
</dbReference>
<feature type="domain" description="Histidine kinase" evidence="7">
    <location>
        <begin position="321"/>
        <end position="535"/>
    </location>
</feature>
<comment type="caution">
    <text evidence="8">The sequence shown here is derived from an EMBL/GenBank/DDBJ whole genome shotgun (WGS) entry which is preliminary data.</text>
</comment>
<dbReference type="EMBL" id="MJGC01000047">
    <property type="protein sequence ID" value="OEJ75648.1"/>
    <property type="molecule type" value="Genomic_DNA"/>
</dbReference>
<reference evidence="8" key="1">
    <citation type="submission" date="2016-09" db="EMBL/GenBank/DDBJ databases">
        <title>Draft genome of thermotolerant cyanobacterium Desertifilum sp. strain IPPAS B-1220.</title>
        <authorList>
            <person name="Sinetova M.A."/>
            <person name="Bolakhan K."/>
            <person name="Zayadan B.K."/>
            <person name="Mironov K.S."/>
            <person name="Ustinova V."/>
            <person name="Kupriyanova E.V."/>
            <person name="Sidorov R.A."/>
            <person name="Skrypnik A.N."/>
            <person name="Gogoleva N.E."/>
            <person name="Gogolev Y.V."/>
            <person name="Los D.A."/>
        </authorList>
    </citation>
    <scope>NUCLEOTIDE SEQUENCE [LARGE SCALE GENOMIC DNA]</scope>
    <source>
        <strain evidence="8">IPPAS B-1220</strain>
    </source>
</reference>
<dbReference type="STRING" id="1781255.BH720_08385"/>
<dbReference type="SUPFAM" id="SSF55874">
    <property type="entry name" value="ATPase domain of HSP90 chaperone/DNA topoisomerase II/histidine kinase"/>
    <property type="match status" value="1"/>
</dbReference>
<accession>A0A1E5QLZ6</accession>
<keyword evidence="3" id="KW-0597">Phosphoprotein</keyword>